<dbReference type="NCBIfam" id="TIGR03263">
    <property type="entry name" value="guanyl_kin"/>
    <property type="match status" value="1"/>
</dbReference>
<dbReference type="InterPro" id="IPR008144">
    <property type="entry name" value="Guanylate_kin-like_dom"/>
</dbReference>
<dbReference type="SMART" id="SM00382">
    <property type="entry name" value="AAA"/>
    <property type="match status" value="1"/>
</dbReference>
<evidence type="ECO:0000256" key="9">
    <source>
        <dbReference type="HAMAP-Rule" id="MF_00328"/>
    </source>
</evidence>
<sequence>MSGQILIISGPSGSGKSTLLSRLMAEFDNLYFSISSTTREPRAGEKNGVDYNFISTDEFKQGIEQGKFLEWANVHKNYYGTSLEPVEKALKDDKIVIFDIDVQGFHLAMKQYKELITSVFITTKDRLELKKRLIKRGSDDEQTIENRLFNAATEIAHIGEYDYLIINDDLDSSYEKLKAIFISMRSKTQSFIINDVIESWSEC</sequence>
<keyword evidence="7 9" id="KW-0067">ATP-binding</keyword>
<dbReference type="KEGG" id="cdev:CIGN_1475"/>
<dbReference type="STRING" id="1660064.CIGN_1475"/>
<dbReference type="PROSITE" id="PS50052">
    <property type="entry name" value="GUANYLATE_KINASE_2"/>
    <property type="match status" value="1"/>
</dbReference>
<dbReference type="InterPro" id="IPR027417">
    <property type="entry name" value="P-loop_NTPase"/>
</dbReference>
<dbReference type="Proteomes" id="UP000194309">
    <property type="component" value="Chromosome"/>
</dbReference>
<dbReference type="GO" id="GO:0005829">
    <property type="term" value="C:cytosol"/>
    <property type="evidence" value="ECO:0007669"/>
    <property type="project" value="TreeGrafter"/>
</dbReference>
<keyword evidence="11" id="KW-1185">Reference proteome</keyword>
<name>A0A1X9SUB3_9BACT</name>
<evidence type="ECO:0000256" key="1">
    <source>
        <dbReference type="ARBA" id="ARBA00005790"/>
    </source>
</evidence>
<dbReference type="SMART" id="SM00072">
    <property type="entry name" value="GuKc"/>
    <property type="match status" value="1"/>
</dbReference>
<evidence type="ECO:0000256" key="2">
    <source>
        <dbReference type="ARBA" id="ARBA00012961"/>
    </source>
</evidence>
<dbReference type="PROSITE" id="PS00856">
    <property type="entry name" value="GUANYLATE_KINASE_1"/>
    <property type="match status" value="1"/>
</dbReference>
<comment type="function">
    <text evidence="9">Essential for recycling GMP and indirectly, cGMP.</text>
</comment>
<evidence type="ECO:0000256" key="5">
    <source>
        <dbReference type="ARBA" id="ARBA00022741"/>
    </source>
</evidence>
<evidence type="ECO:0000256" key="3">
    <source>
        <dbReference type="ARBA" id="ARBA00016296"/>
    </source>
</evidence>
<dbReference type="PANTHER" id="PTHR23117">
    <property type="entry name" value="GUANYLATE KINASE-RELATED"/>
    <property type="match status" value="1"/>
</dbReference>
<comment type="catalytic activity">
    <reaction evidence="9">
        <text>GMP + ATP = GDP + ADP</text>
        <dbReference type="Rhea" id="RHEA:20780"/>
        <dbReference type="ChEBI" id="CHEBI:30616"/>
        <dbReference type="ChEBI" id="CHEBI:58115"/>
        <dbReference type="ChEBI" id="CHEBI:58189"/>
        <dbReference type="ChEBI" id="CHEBI:456216"/>
        <dbReference type="EC" id="2.7.4.8"/>
    </reaction>
</comment>
<dbReference type="InterPro" id="IPR003593">
    <property type="entry name" value="AAA+_ATPase"/>
</dbReference>
<comment type="subcellular location">
    <subcellularLocation>
        <location evidence="9">Cytoplasm</location>
    </subcellularLocation>
</comment>
<dbReference type="GO" id="GO:0004385">
    <property type="term" value="F:GMP kinase activity"/>
    <property type="evidence" value="ECO:0007669"/>
    <property type="project" value="UniProtKB-UniRule"/>
</dbReference>
<dbReference type="EC" id="2.7.4.8" evidence="2 9"/>
<evidence type="ECO:0000256" key="7">
    <source>
        <dbReference type="ARBA" id="ARBA00022840"/>
    </source>
</evidence>
<accession>A0A1X9SUB3</accession>
<evidence type="ECO:0000313" key="11">
    <source>
        <dbReference type="Proteomes" id="UP000194309"/>
    </source>
</evidence>
<keyword evidence="5 9" id="KW-0547">Nucleotide-binding</keyword>
<feature type="binding site" evidence="9">
    <location>
        <begin position="10"/>
        <end position="17"/>
    </location>
    <ligand>
        <name>ATP</name>
        <dbReference type="ChEBI" id="CHEBI:30616"/>
    </ligand>
</feature>
<gene>
    <name evidence="9 10" type="primary">gmk</name>
    <name evidence="10" type="ORF">CIGN_1475</name>
</gene>
<dbReference type="GO" id="GO:0005524">
    <property type="term" value="F:ATP binding"/>
    <property type="evidence" value="ECO:0007669"/>
    <property type="project" value="UniProtKB-UniRule"/>
</dbReference>
<dbReference type="Gene3D" id="3.30.63.10">
    <property type="entry name" value="Guanylate Kinase phosphate binding domain"/>
    <property type="match status" value="1"/>
</dbReference>
<keyword evidence="6 9" id="KW-0418">Kinase</keyword>
<dbReference type="CDD" id="cd00071">
    <property type="entry name" value="GMPK"/>
    <property type="match status" value="1"/>
</dbReference>
<evidence type="ECO:0000256" key="6">
    <source>
        <dbReference type="ARBA" id="ARBA00022777"/>
    </source>
</evidence>
<dbReference type="Gene3D" id="3.40.50.300">
    <property type="entry name" value="P-loop containing nucleotide triphosphate hydrolases"/>
    <property type="match status" value="1"/>
</dbReference>
<evidence type="ECO:0000256" key="4">
    <source>
        <dbReference type="ARBA" id="ARBA00022679"/>
    </source>
</evidence>
<proteinExistence type="inferred from homology"/>
<dbReference type="HAMAP" id="MF_00328">
    <property type="entry name" value="Guanylate_kinase"/>
    <property type="match status" value="1"/>
</dbReference>
<dbReference type="AlphaFoldDB" id="A0A1X9SUB3"/>
<organism evidence="10 11">
    <name type="scientific">Campylobacter devanensis</name>
    <dbReference type="NCBI Taxonomy" id="3161138"/>
    <lineage>
        <taxon>Bacteria</taxon>
        <taxon>Pseudomonadati</taxon>
        <taxon>Campylobacterota</taxon>
        <taxon>Epsilonproteobacteria</taxon>
        <taxon>Campylobacterales</taxon>
        <taxon>Campylobacteraceae</taxon>
        <taxon>Campylobacter</taxon>
    </lineage>
</organism>
<comment type="similarity">
    <text evidence="1 9">Belongs to the guanylate kinase family.</text>
</comment>
<dbReference type="FunFam" id="3.30.63.10:FF:000002">
    <property type="entry name" value="Guanylate kinase 1"/>
    <property type="match status" value="1"/>
</dbReference>
<dbReference type="OrthoDB" id="9808150at2"/>
<evidence type="ECO:0000313" key="10">
    <source>
        <dbReference type="EMBL" id="ARQ99718.1"/>
    </source>
</evidence>
<accession>A0A381DB72</accession>
<protein>
    <recommendedName>
        <fullName evidence="3 9">Guanylate kinase</fullName>
        <ecNumber evidence="2 9">2.7.4.8</ecNumber>
    </recommendedName>
    <alternativeName>
        <fullName evidence="8 9">GMP kinase</fullName>
    </alternativeName>
</protein>
<reference evidence="10 11" key="1">
    <citation type="journal article" date="2017" name="Genome Biol. Evol.">
        <title>Comparative Genomic Analysis Identifies a Campylobacter Clade Deficient in Selenium Metabolism.</title>
        <authorList>
            <person name="Miller W.G."/>
            <person name="Yee E."/>
            <person name="Lopes B.S."/>
            <person name="Chapman M.H."/>
            <person name="Huynh S."/>
            <person name="Bono J.L."/>
            <person name="Parker C.T."/>
            <person name="Strachan N.J.C."/>
            <person name="Forbes K.J."/>
        </authorList>
    </citation>
    <scope>NUCLEOTIDE SEQUENCE [LARGE SCALE GENOMIC DNA]</scope>
    <source>
        <strain evidence="10 11">NCTC 13003</strain>
    </source>
</reference>
<evidence type="ECO:0000256" key="8">
    <source>
        <dbReference type="ARBA" id="ARBA00030128"/>
    </source>
</evidence>
<keyword evidence="9" id="KW-0963">Cytoplasm</keyword>
<dbReference type="PANTHER" id="PTHR23117:SF13">
    <property type="entry name" value="GUANYLATE KINASE"/>
    <property type="match status" value="1"/>
</dbReference>
<keyword evidence="4 9" id="KW-0808">Transferase</keyword>
<dbReference type="InterPro" id="IPR020590">
    <property type="entry name" value="Guanylate_kinase_CS"/>
</dbReference>
<dbReference type="InterPro" id="IPR008145">
    <property type="entry name" value="GK/Ca_channel_bsu"/>
</dbReference>
<dbReference type="EMBL" id="CP018788">
    <property type="protein sequence ID" value="ARQ99718.1"/>
    <property type="molecule type" value="Genomic_DNA"/>
</dbReference>
<dbReference type="InterPro" id="IPR017665">
    <property type="entry name" value="Guanylate_kinase"/>
</dbReference>
<dbReference type="SUPFAM" id="SSF52540">
    <property type="entry name" value="P-loop containing nucleoside triphosphate hydrolases"/>
    <property type="match status" value="1"/>
</dbReference>
<dbReference type="Pfam" id="PF00625">
    <property type="entry name" value="Guanylate_kin"/>
    <property type="match status" value="1"/>
</dbReference>